<dbReference type="PANTHER" id="PTHR11827">
    <property type="entry name" value="SOLUTE CARRIER FAMILY 12, CATION COTRANSPORTERS"/>
    <property type="match status" value="1"/>
</dbReference>
<reference evidence="11" key="1">
    <citation type="submission" date="2023-01" db="EMBL/GenBank/DDBJ databases">
        <title>The growth and conidiation of Purpureocillium lavendulum are regulated by nitrogen source and histone H3K14 acetylation.</title>
        <authorList>
            <person name="Tang P."/>
            <person name="Han J."/>
            <person name="Zhang C."/>
            <person name="Tang P."/>
            <person name="Qi F."/>
            <person name="Zhang K."/>
            <person name="Liang L."/>
        </authorList>
    </citation>
    <scope>NUCLEOTIDE SEQUENCE</scope>
    <source>
        <strain evidence="11">YMF1.00683</strain>
    </source>
</reference>
<feature type="transmembrane region" description="Helical" evidence="8">
    <location>
        <begin position="147"/>
        <end position="167"/>
    </location>
</feature>
<dbReference type="Pfam" id="PF03522">
    <property type="entry name" value="SLC12"/>
    <property type="match status" value="2"/>
</dbReference>
<evidence type="ECO:0000259" key="9">
    <source>
        <dbReference type="Pfam" id="PF00324"/>
    </source>
</evidence>
<name>A0AB34FIK4_9HYPO</name>
<dbReference type="PANTHER" id="PTHR11827:SF72">
    <property type="entry name" value="GH08340P"/>
    <property type="match status" value="1"/>
</dbReference>
<dbReference type="EMBL" id="JAQHRD010000008">
    <property type="protein sequence ID" value="KAJ6438302.1"/>
    <property type="molecule type" value="Genomic_DNA"/>
</dbReference>
<keyword evidence="5 8" id="KW-1133">Transmembrane helix</keyword>
<evidence type="ECO:0000256" key="3">
    <source>
        <dbReference type="ARBA" id="ARBA00022448"/>
    </source>
</evidence>
<feature type="transmembrane region" description="Helical" evidence="8">
    <location>
        <begin position="56"/>
        <end position="82"/>
    </location>
</feature>
<dbReference type="GO" id="GO:0034486">
    <property type="term" value="P:vacuolar transmembrane transport"/>
    <property type="evidence" value="ECO:0007669"/>
    <property type="project" value="TreeGrafter"/>
</dbReference>
<dbReference type="GO" id="GO:0005774">
    <property type="term" value="C:vacuolar membrane"/>
    <property type="evidence" value="ECO:0007669"/>
    <property type="project" value="TreeGrafter"/>
</dbReference>
<feature type="domain" description="Amino acid permease/ SLC12A" evidence="9">
    <location>
        <begin position="34"/>
        <end position="494"/>
    </location>
</feature>
<evidence type="ECO:0000259" key="10">
    <source>
        <dbReference type="Pfam" id="PF03522"/>
    </source>
</evidence>
<evidence type="ECO:0000313" key="12">
    <source>
        <dbReference type="Proteomes" id="UP001163105"/>
    </source>
</evidence>
<feature type="transmembrane region" description="Helical" evidence="8">
    <location>
        <begin position="383"/>
        <end position="404"/>
    </location>
</feature>
<proteinExistence type="inferred from homology"/>
<dbReference type="GO" id="GO:0055075">
    <property type="term" value="P:potassium ion homeostasis"/>
    <property type="evidence" value="ECO:0007669"/>
    <property type="project" value="TreeGrafter"/>
</dbReference>
<comment type="caution">
    <text evidence="11">The sequence shown here is derived from an EMBL/GenBank/DDBJ whole genome shotgun (WGS) entry which is preliminary data.</text>
</comment>
<comment type="similarity">
    <text evidence="2">Belongs to the SLC12A transporter family.</text>
</comment>
<dbReference type="GO" id="GO:0055064">
    <property type="term" value="P:chloride ion homeostasis"/>
    <property type="evidence" value="ECO:0007669"/>
    <property type="project" value="TreeGrafter"/>
</dbReference>
<feature type="region of interest" description="Disordered" evidence="7">
    <location>
        <begin position="1157"/>
        <end position="1197"/>
    </location>
</feature>
<feature type="domain" description="SLC12A transporter C-terminal" evidence="10">
    <location>
        <begin position="983"/>
        <end position="1049"/>
    </location>
</feature>
<feature type="region of interest" description="Disordered" evidence="7">
    <location>
        <begin position="1090"/>
        <end position="1118"/>
    </location>
</feature>
<dbReference type="GO" id="GO:0006884">
    <property type="term" value="P:cell volume homeostasis"/>
    <property type="evidence" value="ECO:0007669"/>
    <property type="project" value="TreeGrafter"/>
</dbReference>
<dbReference type="Pfam" id="PF00324">
    <property type="entry name" value="AA_permease"/>
    <property type="match status" value="1"/>
</dbReference>
<dbReference type="Proteomes" id="UP001163105">
    <property type="component" value="Unassembled WGS sequence"/>
</dbReference>
<feature type="transmembrane region" description="Helical" evidence="8">
    <location>
        <begin position="174"/>
        <end position="195"/>
    </location>
</feature>
<evidence type="ECO:0000256" key="1">
    <source>
        <dbReference type="ARBA" id="ARBA00004141"/>
    </source>
</evidence>
<evidence type="ECO:0000256" key="5">
    <source>
        <dbReference type="ARBA" id="ARBA00022989"/>
    </source>
</evidence>
<keyword evidence="12" id="KW-1185">Reference proteome</keyword>
<comment type="subcellular location">
    <subcellularLocation>
        <location evidence="1">Membrane</location>
        <topology evidence="1">Multi-pass membrane protein</topology>
    </subcellularLocation>
</comment>
<feature type="transmembrane region" description="Helical" evidence="8">
    <location>
        <begin position="309"/>
        <end position="333"/>
    </location>
</feature>
<dbReference type="Gene3D" id="1.20.1740.10">
    <property type="entry name" value="Amino acid/polyamine transporter I"/>
    <property type="match status" value="1"/>
</dbReference>
<sequence length="1298" mass="142369">MPSPDDKAGLSPAAAGEPKKGTKLGLVSGVYIPVCLNIMSILMFLRFGLILGQVGFMGILGLLVTAYCVDLLTTLSLSAIASNGEVKGGGAYYLISRSLGPEFGGSIGILFFLAQALNTAMNIVGLIDCIRLNVGPSFPAGYWTGYGLQTAALLLCTGLCLLGSATFSKASNALLAILTLAVVSIPVSAVLKAPFRDETTGVVFTGFSLETLAANFLPHTESSSYNGLSTFRDLFGILFPATSGIFAGASMSGDLKDPSRAIPSGTLWAMLTTFIVYFVVVLSMAASTTHASFLANANVIPLTNLSPPIILAGECAVTLFSALMGIIGSAKLFQALAKDKLLPGLAVFGKGTKKADEPILAIFLTYAIAQVALLADLNQIATFISMGYQMTFFVMNLACFLLKIGSAPNFRPGFKLFNWQTALVGSLLSAGAMFFIDETYASIAICVLIFIFLLIHYLCPPKRWGDVSQNLIYHQVRKYLLRLKPEHIKFWRPHIILLINNPRRQARLIQFCNSMKKGSLYILGHVIVSDDFNSGVHEARLQQQAWTKYISEFSRIKAFVQLTMSPSITWGIRNLILSAGLGGMRPNIAVMGFYNMDDLRRSGSSFAIPEIPASPAAKMRRPQKAEDKAPMSKRRRGDTSARLLEGVLPTDAMRTEEMMSPTEYMIMLEDLALKYRLNVAVAHGFDKLESPRKDGLNTKKYVDLWPIQMSAEVSSDGKNVLTTNFDTYTLILQLGHILQSVRTWKRVYALRVMVFVEYESEVEEERARVNALLEKLRIDAEVLVFWLASGHLNTYELIVNGHTNDIDTEIVVSDALKDEEWWETLQGFRGQAEQMSASQEMNQINQIIGSAGGRVELQGEGDFDRRRSSVAELANVLKKPDITTLSRLGVNPGIHTHHLADEVFQEEPSDEEWSTESELSDTEDGFEFGGSQFSILGQGDVSLSIPELVESYKQDSHADEPEAGSSYSTQGVSLSFNDLPCRAQHLILNELMRQHSKETAVLMSTLPIPSEGTCLDESESIQYLSDIEVLCNELPPTLMILSNNMTVTTVDQVISQLCQICHQDTALSTGFCWRCEHMWDSLLTGSSTFVPRPTKAPEPNVPPVASSSSSSSTARRHGRASSWTSCVSTVASQYNEDFDPGLPSPTLPDTQHYSAARPSLMVEPLRVNSPPSSGSETDDKPAHRPPSVGQEREGPRCAIRRGYAPGLLQQRSLARTPEAFDPELLAPAARSLLPSWLKRKPSLRRRSESRMYENMSYYFDDSNFKKPVDIKVVEMRSAPPPDAERSARFVASGSSGWI</sequence>
<feature type="transmembrane region" description="Helical" evidence="8">
    <location>
        <begin position="442"/>
        <end position="459"/>
    </location>
</feature>
<feature type="domain" description="SLC12A transporter C-terminal" evidence="10">
    <location>
        <begin position="507"/>
        <end position="594"/>
    </location>
</feature>
<dbReference type="InterPro" id="IPR004841">
    <property type="entry name" value="AA-permease/SLC12A_dom"/>
</dbReference>
<feature type="transmembrane region" description="Helical" evidence="8">
    <location>
        <begin position="29"/>
        <end position="50"/>
    </location>
</feature>
<feature type="transmembrane region" description="Helical" evidence="8">
    <location>
        <begin position="416"/>
        <end position="436"/>
    </location>
</feature>
<keyword evidence="6 8" id="KW-0472">Membrane</keyword>
<dbReference type="FunFam" id="1.20.1740.10:FF:000013">
    <property type="entry name" value="Solute carrier family 12 member"/>
    <property type="match status" value="1"/>
</dbReference>
<gene>
    <name evidence="11" type="primary">SLC12A9</name>
    <name evidence="11" type="ORF">O9K51_08894</name>
</gene>
<evidence type="ECO:0000313" key="11">
    <source>
        <dbReference type="EMBL" id="KAJ6438302.1"/>
    </source>
</evidence>
<feature type="region of interest" description="Disordered" evidence="7">
    <location>
        <begin position="616"/>
        <end position="636"/>
    </location>
</feature>
<feature type="transmembrane region" description="Helical" evidence="8">
    <location>
        <begin position="359"/>
        <end position="377"/>
    </location>
</feature>
<evidence type="ECO:0000256" key="6">
    <source>
        <dbReference type="ARBA" id="ARBA00023136"/>
    </source>
</evidence>
<keyword evidence="3" id="KW-0813">Transport</keyword>
<evidence type="ECO:0000256" key="8">
    <source>
        <dbReference type="SAM" id="Phobius"/>
    </source>
</evidence>
<evidence type="ECO:0000256" key="2">
    <source>
        <dbReference type="ARBA" id="ARBA00010593"/>
    </source>
</evidence>
<accession>A0AB34FIK4</accession>
<dbReference type="InterPro" id="IPR018491">
    <property type="entry name" value="SLC12_C"/>
</dbReference>
<keyword evidence="4 8" id="KW-0812">Transmembrane</keyword>
<organism evidence="11 12">
    <name type="scientific">Purpureocillium lavendulum</name>
    <dbReference type="NCBI Taxonomy" id="1247861"/>
    <lineage>
        <taxon>Eukaryota</taxon>
        <taxon>Fungi</taxon>
        <taxon>Dikarya</taxon>
        <taxon>Ascomycota</taxon>
        <taxon>Pezizomycotina</taxon>
        <taxon>Sordariomycetes</taxon>
        <taxon>Hypocreomycetidae</taxon>
        <taxon>Hypocreales</taxon>
        <taxon>Ophiocordycipitaceae</taxon>
        <taxon>Purpureocillium</taxon>
    </lineage>
</organism>
<dbReference type="InterPro" id="IPR004842">
    <property type="entry name" value="SLC12A_fam"/>
</dbReference>
<dbReference type="GO" id="GO:0015379">
    <property type="term" value="F:potassium:chloride symporter activity"/>
    <property type="evidence" value="ECO:0007669"/>
    <property type="project" value="TreeGrafter"/>
</dbReference>
<evidence type="ECO:0000256" key="4">
    <source>
        <dbReference type="ARBA" id="ARBA00022692"/>
    </source>
</evidence>
<evidence type="ECO:0000256" key="7">
    <source>
        <dbReference type="SAM" id="MobiDB-lite"/>
    </source>
</evidence>
<feature type="transmembrane region" description="Helical" evidence="8">
    <location>
        <begin position="234"/>
        <end position="255"/>
    </location>
</feature>
<feature type="transmembrane region" description="Helical" evidence="8">
    <location>
        <begin position="267"/>
        <end position="289"/>
    </location>
</feature>
<feature type="region of interest" description="Disordered" evidence="7">
    <location>
        <begin position="904"/>
        <end position="924"/>
    </location>
</feature>
<protein>
    <submittedName>
        <fullName evidence="11">Cation chloride cotransporter</fullName>
    </submittedName>
</protein>
<feature type="region of interest" description="Disordered" evidence="7">
    <location>
        <begin position="1278"/>
        <end position="1298"/>
    </location>
</feature>